<evidence type="ECO:0000256" key="14">
    <source>
        <dbReference type="PIRNR" id="PIRNR006135"/>
    </source>
</evidence>
<evidence type="ECO:0000256" key="10">
    <source>
        <dbReference type="ARBA" id="ARBA00022741"/>
    </source>
</evidence>
<evidence type="ECO:0000256" key="3">
    <source>
        <dbReference type="ARBA" id="ARBA00001522"/>
    </source>
</evidence>
<comment type="function">
    <text evidence="4 14">Catalyzes ATP-dependent phosphorylation of adenosylcobinamide and addition of GMP to adenosylcobinamide phosphate.</text>
</comment>
<keyword evidence="10 14" id="KW-0547">Nucleotide-binding</keyword>
<feature type="binding site" evidence="16">
    <location>
        <begin position="35"/>
        <end position="37"/>
    </location>
    <ligand>
        <name>GTP</name>
        <dbReference type="ChEBI" id="CHEBI:37565"/>
    </ligand>
</feature>
<dbReference type="GO" id="GO:0005524">
    <property type="term" value="F:ATP binding"/>
    <property type="evidence" value="ECO:0007669"/>
    <property type="project" value="UniProtKB-UniRule"/>
</dbReference>
<feature type="binding site" evidence="16">
    <location>
        <position position="63"/>
    </location>
    <ligand>
        <name>GTP</name>
        <dbReference type="ChEBI" id="CHEBI:37565"/>
    </ligand>
</feature>
<evidence type="ECO:0000256" key="9">
    <source>
        <dbReference type="ARBA" id="ARBA00022679"/>
    </source>
</evidence>
<dbReference type="CDD" id="cd00544">
    <property type="entry name" value="CobU"/>
    <property type="match status" value="1"/>
</dbReference>
<dbReference type="GO" id="GO:0008820">
    <property type="term" value="F:cobinamide phosphate guanylyltransferase activity"/>
    <property type="evidence" value="ECO:0007669"/>
    <property type="project" value="UniProtKB-UniRule"/>
</dbReference>
<evidence type="ECO:0000256" key="15">
    <source>
        <dbReference type="PIRSR" id="PIRSR006135-1"/>
    </source>
</evidence>
<evidence type="ECO:0000313" key="17">
    <source>
        <dbReference type="EMBL" id="TCL08600.1"/>
    </source>
</evidence>
<dbReference type="InterPro" id="IPR027417">
    <property type="entry name" value="P-loop_NTPase"/>
</dbReference>
<evidence type="ECO:0000256" key="2">
    <source>
        <dbReference type="ARBA" id="ARBA00000711"/>
    </source>
</evidence>
<feature type="binding site" evidence="16">
    <location>
        <position position="84"/>
    </location>
    <ligand>
        <name>GTP</name>
        <dbReference type="ChEBI" id="CHEBI:37565"/>
    </ligand>
</feature>
<reference evidence="17 18" key="1">
    <citation type="submission" date="2019-03" db="EMBL/GenBank/DDBJ databases">
        <title>Genomic Encyclopedia of Archaeal and Bacterial Type Strains, Phase II (KMG-II): from individual species to whole genera.</title>
        <authorList>
            <person name="Goeker M."/>
        </authorList>
    </citation>
    <scope>NUCLEOTIDE SEQUENCE [LARGE SCALE GENOMIC DNA]</scope>
    <source>
        <strain evidence="17 18">DSM 26433</strain>
    </source>
</reference>
<evidence type="ECO:0000256" key="6">
    <source>
        <dbReference type="ARBA" id="ARBA00005159"/>
    </source>
</evidence>
<keyword evidence="18" id="KW-1185">Reference proteome</keyword>
<dbReference type="NCBIfam" id="NF004469">
    <property type="entry name" value="PRK05800.1"/>
    <property type="match status" value="1"/>
</dbReference>
<keyword evidence="9 14" id="KW-0808">Transferase</keyword>
<dbReference type="AlphaFoldDB" id="A0A4V2Q3V0"/>
<evidence type="ECO:0000256" key="16">
    <source>
        <dbReference type="PIRSR" id="PIRSR006135-2"/>
    </source>
</evidence>
<evidence type="ECO:0000256" key="11">
    <source>
        <dbReference type="ARBA" id="ARBA00022777"/>
    </source>
</evidence>
<comment type="catalytic activity">
    <reaction evidence="1 14">
        <text>adenosylcob(III)inamide + ATP = adenosylcob(III)inamide phosphate + ADP + H(+)</text>
        <dbReference type="Rhea" id="RHEA:15769"/>
        <dbReference type="ChEBI" id="CHEBI:2480"/>
        <dbReference type="ChEBI" id="CHEBI:15378"/>
        <dbReference type="ChEBI" id="CHEBI:30616"/>
        <dbReference type="ChEBI" id="CHEBI:58502"/>
        <dbReference type="ChEBI" id="CHEBI:456216"/>
        <dbReference type="EC" id="2.7.1.156"/>
    </reaction>
</comment>
<dbReference type="PANTHER" id="PTHR34848">
    <property type="match status" value="1"/>
</dbReference>
<accession>A0A4V2Q3V0</accession>
<gene>
    <name evidence="17" type="ORF">BXY66_0637</name>
</gene>
<dbReference type="GO" id="GO:0009236">
    <property type="term" value="P:cobalamin biosynthetic process"/>
    <property type="evidence" value="ECO:0007669"/>
    <property type="project" value="UniProtKB-UniRule"/>
</dbReference>
<dbReference type="PIRSF" id="PIRSF006135">
    <property type="entry name" value="CobU"/>
    <property type="match status" value="1"/>
</dbReference>
<keyword evidence="12 14" id="KW-0067">ATP-binding</keyword>
<comment type="catalytic activity">
    <reaction evidence="3">
        <text>adenosylcob(III)inamide + GTP = adenosylcob(III)inamide phosphate + GDP + H(+)</text>
        <dbReference type="Rhea" id="RHEA:15765"/>
        <dbReference type="ChEBI" id="CHEBI:2480"/>
        <dbReference type="ChEBI" id="CHEBI:15378"/>
        <dbReference type="ChEBI" id="CHEBI:37565"/>
        <dbReference type="ChEBI" id="CHEBI:58189"/>
        <dbReference type="ChEBI" id="CHEBI:58502"/>
        <dbReference type="EC" id="2.7.1.156"/>
    </reaction>
</comment>
<feature type="binding site" evidence="16">
    <location>
        <begin position="10"/>
        <end position="17"/>
    </location>
    <ligand>
        <name>GTP</name>
        <dbReference type="ChEBI" id="CHEBI:37565"/>
    </ligand>
</feature>
<sequence>MLQKLSLILGGASSGKSAFAESLVVATKAPRVYLATSQAFDDEMRAKIAAHLDQRGPDWRTIESPLDTAHALSQVAESEVVLLDCATMWLSNHLLAESDIAAEQERLLTALSNCNGRIVVVTNEVGLDVVPDNKLARQFRDAQGKLNQAIAAQADLAVLVVAGLPMLLKGELP</sequence>
<dbReference type="PANTHER" id="PTHR34848:SF1">
    <property type="entry name" value="BIFUNCTIONAL ADENOSYLCOBALAMIN BIOSYNTHESIS PROTEIN COBU"/>
    <property type="match status" value="1"/>
</dbReference>
<feature type="active site" description="GMP-histidine intermediate" evidence="15">
    <location>
        <position position="51"/>
    </location>
</feature>
<evidence type="ECO:0000256" key="12">
    <source>
        <dbReference type="ARBA" id="ARBA00022840"/>
    </source>
</evidence>
<dbReference type="Pfam" id="PF02283">
    <property type="entry name" value="CobU"/>
    <property type="match status" value="1"/>
</dbReference>
<evidence type="ECO:0000256" key="4">
    <source>
        <dbReference type="ARBA" id="ARBA00003889"/>
    </source>
</evidence>
<evidence type="ECO:0000256" key="5">
    <source>
        <dbReference type="ARBA" id="ARBA00004692"/>
    </source>
</evidence>
<keyword evidence="11 14" id="KW-0418">Kinase</keyword>
<evidence type="ECO:0000256" key="8">
    <source>
        <dbReference type="ARBA" id="ARBA00022573"/>
    </source>
</evidence>
<dbReference type="GO" id="GO:0005525">
    <property type="term" value="F:GTP binding"/>
    <property type="evidence" value="ECO:0007669"/>
    <property type="project" value="UniProtKB-UniRule"/>
</dbReference>
<dbReference type="EC" id="2.7.1.156" evidence="14"/>
<organism evidence="17 18">
    <name type="scientific">Shimia isoporae</name>
    <dbReference type="NCBI Taxonomy" id="647720"/>
    <lineage>
        <taxon>Bacteria</taxon>
        <taxon>Pseudomonadati</taxon>
        <taxon>Pseudomonadota</taxon>
        <taxon>Alphaproteobacteria</taxon>
        <taxon>Rhodobacterales</taxon>
        <taxon>Roseobacteraceae</taxon>
    </lineage>
</organism>
<keyword evidence="13 14" id="KW-0342">GTP-binding</keyword>
<keyword evidence="8 14" id="KW-0169">Cobalamin biosynthesis</keyword>
<evidence type="ECO:0000313" key="18">
    <source>
        <dbReference type="Proteomes" id="UP000295673"/>
    </source>
</evidence>
<evidence type="ECO:0000256" key="1">
    <source>
        <dbReference type="ARBA" id="ARBA00000312"/>
    </source>
</evidence>
<protein>
    <recommendedName>
        <fullName evidence="14">Bifunctional adenosylcobalamin biosynthesis protein</fullName>
        <ecNumber evidence="14">2.7.1.156</ecNumber>
        <ecNumber evidence="14">2.7.7.62</ecNumber>
    </recommendedName>
</protein>
<name>A0A4V2Q3V0_9RHOB</name>
<keyword evidence="17" id="KW-0548">Nucleotidyltransferase</keyword>
<dbReference type="InterPro" id="IPR003203">
    <property type="entry name" value="CobU/CobP"/>
</dbReference>
<dbReference type="UniPathway" id="UPA00148">
    <property type="reaction ID" value="UER00236"/>
</dbReference>
<comment type="pathway">
    <text evidence="5 14">Cofactor biosynthesis; adenosylcobalamin biosynthesis; adenosylcobalamin from cob(II)yrinate a,c-diamide: step 6/7.</text>
</comment>
<comment type="caution">
    <text evidence="17">The sequence shown here is derived from an EMBL/GenBank/DDBJ whole genome shotgun (WGS) entry which is preliminary data.</text>
</comment>
<comment type="catalytic activity">
    <reaction evidence="2 14">
        <text>adenosylcob(III)inamide phosphate + GTP + H(+) = adenosylcob(III)inamide-GDP + diphosphate</text>
        <dbReference type="Rhea" id="RHEA:22712"/>
        <dbReference type="ChEBI" id="CHEBI:15378"/>
        <dbReference type="ChEBI" id="CHEBI:33019"/>
        <dbReference type="ChEBI" id="CHEBI:37565"/>
        <dbReference type="ChEBI" id="CHEBI:58502"/>
        <dbReference type="ChEBI" id="CHEBI:60487"/>
        <dbReference type="EC" id="2.7.7.62"/>
    </reaction>
</comment>
<dbReference type="Proteomes" id="UP000295673">
    <property type="component" value="Unassembled WGS sequence"/>
</dbReference>
<proteinExistence type="inferred from homology"/>
<dbReference type="GO" id="GO:0043752">
    <property type="term" value="F:adenosylcobinamide kinase activity"/>
    <property type="evidence" value="ECO:0007669"/>
    <property type="project" value="UniProtKB-EC"/>
</dbReference>
<dbReference type="RefSeq" id="WP_132858710.1">
    <property type="nucleotide sequence ID" value="NZ_SMGR01000001.1"/>
</dbReference>
<dbReference type="EMBL" id="SMGR01000001">
    <property type="protein sequence ID" value="TCL08600.1"/>
    <property type="molecule type" value="Genomic_DNA"/>
</dbReference>
<dbReference type="Gene3D" id="3.40.50.300">
    <property type="entry name" value="P-loop containing nucleotide triphosphate hydrolases"/>
    <property type="match status" value="1"/>
</dbReference>
<evidence type="ECO:0000256" key="13">
    <source>
        <dbReference type="ARBA" id="ARBA00023134"/>
    </source>
</evidence>
<dbReference type="OrthoDB" id="9788370at2"/>
<dbReference type="EC" id="2.7.7.62" evidence="14"/>
<dbReference type="SUPFAM" id="SSF52540">
    <property type="entry name" value="P-loop containing nucleoside triphosphate hydrolases"/>
    <property type="match status" value="1"/>
</dbReference>
<comment type="similarity">
    <text evidence="7 14">Belongs to the CobU/CobP family.</text>
</comment>
<comment type="pathway">
    <text evidence="6 14">Cofactor biosynthesis; adenosylcobalamin biosynthesis; adenosylcobalamin from cob(II)yrinate a,c-diamide: step 5/7.</text>
</comment>
<evidence type="ECO:0000256" key="7">
    <source>
        <dbReference type="ARBA" id="ARBA00007490"/>
    </source>
</evidence>